<gene>
    <name evidence="2" type="ORF">PCO31010_03995</name>
</gene>
<evidence type="ECO:0000313" key="2">
    <source>
        <dbReference type="EMBL" id="VVE37462.1"/>
    </source>
</evidence>
<protein>
    <recommendedName>
        <fullName evidence="4">DUF2474 domain-containing protein</fullName>
    </recommendedName>
</protein>
<keyword evidence="1" id="KW-0472">Membrane</keyword>
<name>A0A5E4XN47_9BURK</name>
<organism evidence="2 3">
    <name type="scientific">Pandoraea commovens</name>
    <dbReference type="NCBI Taxonomy" id="2508289"/>
    <lineage>
        <taxon>Bacteria</taxon>
        <taxon>Pseudomonadati</taxon>
        <taxon>Pseudomonadota</taxon>
        <taxon>Betaproteobacteria</taxon>
        <taxon>Burkholderiales</taxon>
        <taxon>Burkholderiaceae</taxon>
        <taxon>Pandoraea</taxon>
    </lineage>
</organism>
<sequence length="45" mass="5244">MAHHDRPRRGDRRRQLLWFIALWCLGVGVTAALTLPLHLLVVWAK</sequence>
<evidence type="ECO:0008006" key="4">
    <source>
        <dbReference type="Google" id="ProtNLM"/>
    </source>
</evidence>
<accession>A0A5E4XN47</accession>
<evidence type="ECO:0000313" key="3">
    <source>
        <dbReference type="Proteomes" id="UP000343335"/>
    </source>
</evidence>
<proteinExistence type="predicted"/>
<keyword evidence="1" id="KW-1133">Transmembrane helix</keyword>
<reference evidence="2 3" key="1">
    <citation type="submission" date="2019-08" db="EMBL/GenBank/DDBJ databases">
        <authorList>
            <person name="Peeters C."/>
        </authorList>
    </citation>
    <scope>NUCLEOTIDE SEQUENCE [LARGE SCALE GENOMIC DNA]</scope>
    <source>
        <strain evidence="2 3">LMG 31010</strain>
    </source>
</reference>
<dbReference type="AlphaFoldDB" id="A0A5E4XN47"/>
<dbReference type="Proteomes" id="UP000343335">
    <property type="component" value="Unassembled WGS sequence"/>
</dbReference>
<feature type="transmembrane region" description="Helical" evidence="1">
    <location>
        <begin position="16"/>
        <end position="44"/>
    </location>
</feature>
<keyword evidence="1" id="KW-0812">Transmembrane</keyword>
<evidence type="ECO:0000256" key="1">
    <source>
        <dbReference type="SAM" id="Phobius"/>
    </source>
</evidence>
<dbReference type="EMBL" id="CABPSA010000007">
    <property type="protein sequence ID" value="VVE37462.1"/>
    <property type="molecule type" value="Genomic_DNA"/>
</dbReference>